<dbReference type="SUPFAM" id="SSF56209">
    <property type="entry name" value="Nitrile hydratase alpha chain"/>
    <property type="match status" value="1"/>
</dbReference>
<dbReference type="GO" id="GO:0003824">
    <property type="term" value="F:catalytic activity"/>
    <property type="evidence" value="ECO:0007669"/>
    <property type="project" value="InterPro"/>
</dbReference>
<keyword evidence="2" id="KW-1185">Reference proteome</keyword>
<dbReference type="GO" id="GO:0046914">
    <property type="term" value="F:transition metal ion binding"/>
    <property type="evidence" value="ECO:0007669"/>
    <property type="project" value="InterPro"/>
</dbReference>
<dbReference type="KEGG" id="dor:Desor_3761"/>
<dbReference type="Proteomes" id="UP000006346">
    <property type="component" value="Chromosome"/>
</dbReference>
<gene>
    <name evidence="1" type="ordered locus">Desor_3761</name>
</gene>
<protein>
    <submittedName>
        <fullName evidence="1">TOMM propeptide domain protein</fullName>
    </submittedName>
</protein>
<reference evidence="2" key="1">
    <citation type="submission" date="2011-11" db="EMBL/GenBank/DDBJ databases">
        <title>Complete sequence of Desulfosporosinus orientis DSM 765.</title>
        <authorList>
            <person name="Lucas S."/>
            <person name="Han J."/>
            <person name="Lapidus A."/>
            <person name="Cheng J.-F."/>
            <person name="Goodwin L."/>
            <person name="Pitluck S."/>
            <person name="Peters L."/>
            <person name="Ovchinnikova G."/>
            <person name="Teshima H."/>
            <person name="Detter J.C."/>
            <person name="Han C."/>
            <person name="Tapia R."/>
            <person name="Land M."/>
            <person name="Hauser L."/>
            <person name="Kyrpides N."/>
            <person name="Ivanova N."/>
            <person name="Pagani I."/>
            <person name="Pester M."/>
            <person name="Spring S."/>
            <person name="Ollivier B."/>
            <person name="Rattei T."/>
            <person name="Klenk H.-P."/>
            <person name="Wagner M."/>
            <person name="Loy A."/>
            <person name="Woyke T."/>
        </authorList>
    </citation>
    <scope>NUCLEOTIDE SEQUENCE [LARGE SCALE GENOMIC DNA]</scope>
    <source>
        <strain evidence="2">ATCC 19365 / DSM 765 / NCIMB 8382 / VKM B-1628</strain>
    </source>
</reference>
<dbReference type="InterPro" id="IPR036648">
    <property type="entry name" value="CN_Hdrase_a/SCN_Hdrase_g_sf"/>
</dbReference>
<dbReference type="OrthoDB" id="1809698at2"/>
<sequence>MTDQKENNQKLPTWQEFQNELIVRALKDESFRKELLADPKAMVEKEMARLKEGAKLPASLEIKVIEQPANALYLVLPTMSDELSDEALDAVAGGEMACDFCLPCFGCRL</sequence>
<dbReference type="Gene3D" id="3.90.330.10">
    <property type="entry name" value="Nitrile hydratase alpha /Thiocyanate hydrolase gamma"/>
    <property type="match status" value="1"/>
</dbReference>
<dbReference type="eggNOG" id="ENOG50339Q3">
    <property type="taxonomic scope" value="Bacteria"/>
</dbReference>
<dbReference type="HOGENOM" id="CLU_128602_1_1_9"/>
<organism evidence="1 2">
    <name type="scientific">Desulfosporosinus orientis (strain ATCC 19365 / DSM 765 / NCIMB 8382 / VKM B-1628 / Singapore I)</name>
    <name type="common">Desulfotomaculum orientis</name>
    <dbReference type="NCBI Taxonomy" id="768706"/>
    <lineage>
        <taxon>Bacteria</taxon>
        <taxon>Bacillati</taxon>
        <taxon>Bacillota</taxon>
        <taxon>Clostridia</taxon>
        <taxon>Eubacteriales</taxon>
        <taxon>Desulfitobacteriaceae</taxon>
        <taxon>Desulfosporosinus</taxon>
    </lineage>
</organism>
<evidence type="ECO:0000313" key="1">
    <source>
        <dbReference type="EMBL" id="AET69224.1"/>
    </source>
</evidence>
<proteinExistence type="predicted"/>
<dbReference type="RefSeq" id="WP_014186032.1">
    <property type="nucleotide sequence ID" value="NC_016584.1"/>
</dbReference>
<evidence type="ECO:0000313" key="2">
    <source>
        <dbReference type="Proteomes" id="UP000006346"/>
    </source>
</evidence>
<reference evidence="1 2" key="2">
    <citation type="journal article" date="2012" name="J. Bacteriol.">
        <title>Complete genome sequences of Desulfosporosinus orientis DSM765T, Desulfosporosinus youngiae DSM17734T, Desulfosporosinus meridiei DSM13257T, and Desulfosporosinus acidiphilus DSM22704T.</title>
        <authorList>
            <person name="Pester M."/>
            <person name="Brambilla E."/>
            <person name="Alazard D."/>
            <person name="Rattei T."/>
            <person name="Weinmaier T."/>
            <person name="Han J."/>
            <person name="Lucas S."/>
            <person name="Lapidus A."/>
            <person name="Cheng J.F."/>
            <person name="Goodwin L."/>
            <person name="Pitluck S."/>
            <person name="Peters L."/>
            <person name="Ovchinnikova G."/>
            <person name="Teshima H."/>
            <person name="Detter J.C."/>
            <person name="Han C.S."/>
            <person name="Tapia R."/>
            <person name="Land M.L."/>
            <person name="Hauser L."/>
            <person name="Kyrpides N.C."/>
            <person name="Ivanova N.N."/>
            <person name="Pagani I."/>
            <person name="Huntmann M."/>
            <person name="Wei C.L."/>
            <person name="Davenport K.W."/>
            <person name="Daligault H."/>
            <person name="Chain P.S."/>
            <person name="Chen A."/>
            <person name="Mavromatis K."/>
            <person name="Markowitz V."/>
            <person name="Szeto E."/>
            <person name="Mikhailova N."/>
            <person name="Pati A."/>
            <person name="Wagner M."/>
            <person name="Woyke T."/>
            <person name="Ollivier B."/>
            <person name="Klenk H.P."/>
            <person name="Spring S."/>
            <person name="Loy A."/>
        </authorList>
    </citation>
    <scope>NUCLEOTIDE SEQUENCE [LARGE SCALE GENOMIC DNA]</scope>
    <source>
        <strain evidence="2">ATCC 19365 / DSM 765 / NCIMB 8382 / VKM B-1628</strain>
    </source>
</reference>
<dbReference type="AlphaFoldDB" id="G7W6U2"/>
<dbReference type="InterPro" id="IPR022513">
    <property type="entry name" value="TOMM_pelo"/>
</dbReference>
<accession>G7W6U2</accession>
<dbReference type="STRING" id="768706.Desor_3761"/>
<dbReference type="NCBIfam" id="TIGR03793">
    <property type="entry name" value="leader_NHLP"/>
    <property type="match status" value="1"/>
</dbReference>
<dbReference type="EMBL" id="CP003108">
    <property type="protein sequence ID" value="AET69224.1"/>
    <property type="molecule type" value="Genomic_DNA"/>
</dbReference>
<name>G7W6U2_DESOD</name>
<dbReference type="PATRIC" id="fig|768706.3.peg.3798"/>